<gene>
    <name evidence="1" type="ORF">GCM10023330_08280</name>
</gene>
<accession>A0ABP9C3Y8</accession>
<sequence>MWVFSGAQESFRALAETSIAINHKVSKNYNVNFATRSRSFLYRNQTLQYQQQQLDIFHFSTLVLDYSHDLSFGIYYRNRDIFDTGSDELRLTQQFNYKKQKLGVRFGHRFRSEQRFFNDRTVFRQRYRFTIDFPLNGEKLDIGELYFVSSLEGLLNLSKPDIPEIDQRTTVQIGWQLTENLKLQAGLEYRLESFNVEAQNNLFVLSSGILKI</sequence>
<proteinExistence type="predicted"/>
<comment type="caution">
    <text evidence="1">The sequence shown here is derived from an EMBL/GenBank/DDBJ whole genome shotgun (WGS) entry which is preliminary data.</text>
</comment>
<dbReference type="EMBL" id="BAABJW010000001">
    <property type="protein sequence ID" value="GAA4804282.1"/>
    <property type="molecule type" value="Genomic_DNA"/>
</dbReference>
<evidence type="ECO:0000313" key="2">
    <source>
        <dbReference type="Proteomes" id="UP001501433"/>
    </source>
</evidence>
<protein>
    <recommendedName>
        <fullName evidence="3">DUF2490 domain-containing protein</fullName>
    </recommendedName>
</protein>
<keyword evidence="2" id="KW-1185">Reference proteome</keyword>
<reference evidence="2" key="1">
    <citation type="journal article" date="2019" name="Int. J. Syst. Evol. Microbiol.">
        <title>The Global Catalogue of Microorganisms (GCM) 10K type strain sequencing project: providing services to taxonomists for standard genome sequencing and annotation.</title>
        <authorList>
            <consortium name="The Broad Institute Genomics Platform"/>
            <consortium name="The Broad Institute Genome Sequencing Center for Infectious Disease"/>
            <person name="Wu L."/>
            <person name="Ma J."/>
        </authorList>
    </citation>
    <scope>NUCLEOTIDE SEQUENCE [LARGE SCALE GENOMIC DNA]</scope>
    <source>
        <strain evidence="2">JCM 18325</strain>
    </source>
</reference>
<organism evidence="1 2">
    <name type="scientific">Litoribaculum gwangyangense</name>
    <dbReference type="NCBI Taxonomy" id="1130722"/>
    <lineage>
        <taxon>Bacteria</taxon>
        <taxon>Pseudomonadati</taxon>
        <taxon>Bacteroidota</taxon>
        <taxon>Flavobacteriia</taxon>
        <taxon>Flavobacteriales</taxon>
        <taxon>Flavobacteriaceae</taxon>
        <taxon>Litoribaculum</taxon>
    </lineage>
</organism>
<dbReference type="InterPro" id="IPR019619">
    <property type="entry name" value="DUF2490"/>
</dbReference>
<name>A0ABP9C3Y8_9FLAO</name>
<dbReference type="Proteomes" id="UP001501433">
    <property type="component" value="Unassembled WGS sequence"/>
</dbReference>
<evidence type="ECO:0000313" key="1">
    <source>
        <dbReference type="EMBL" id="GAA4804282.1"/>
    </source>
</evidence>
<dbReference type="Pfam" id="PF10677">
    <property type="entry name" value="DUF2490"/>
    <property type="match status" value="1"/>
</dbReference>
<evidence type="ECO:0008006" key="3">
    <source>
        <dbReference type="Google" id="ProtNLM"/>
    </source>
</evidence>